<dbReference type="GO" id="GO:0022857">
    <property type="term" value="F:transmembrane transporter activity"/>
    <property type="evidence" value="ECO:0007669"/>
    <property type="project" value="InterPro"/>
</dbReference>
<evidence type="ECO:0000256" key="4">
    <source>
        <dbReference type="ARBA" id="ARBA00022692"/>
    </source>
</evidence>
<dbReference type="SUPFAM" id="SSF103473">
    <property type="entry name" value="MFS general substrate transporter"/>
    <property type="match status" value="1"/>
</dbReference>
<keyword evidence="2" id="KW-0813">Transport</keyword>
<evidence type="ECO:0000256" key="1">
    <source>
        <dbReference type="ARBA" id="ARBA00004651"/>
    </source>
</evidence>
<dbReference type="Gene3D" id="1.20.1250.20">
    <property type="entry name" value="MFS general substrate transporter like domains"/>
    <property type="match status" value="1"/>
</dbReference>
<dbReference type="InterPro" id="IPR050171">
    <property type="entry name" value="MFS_Transporters"/>
</dbReference>
<evidence type="ECO:0000259" key="8">
    <source>
        <dbReference type="PROSITE" id="PS50850"/>
    </source>
</evidence>
<gene>
    <name evidence="9" type="primary">mdtH</name>
    <name evidence="9" type="ORF">VQ7734_03314</name>
</gene>
<dbReference type="GO" id="GO:0005886">
    <property type="term" value="C:plasma membrane"/>
    <property type="evidence" value="ECO:0007669"/>
    <property type="project" value="UniProtKB-SubCell"/>
</dbReference>
<name>A0A1M7YY77_9VIBR</name>
<feature type="transmembrane region" description="Helical" evidence="7">
    <location>
        <begin position="298"/>
        <end position="316"/>
    </location>
</feature>
<evidence type="ECO:0000313" key="9">
    <source>
        <dbReference type="EMBL" id="SHO57544.1"/>
    </source>
</evidence>
<feature type="transmembrane region" description="Helical" evidence="7">
    <location>
        <begin position="84"/>
        <end position="103"/>
    </location>
</feature>
<reference evidence="10" key="1">
    <citation type="submission" date="2016-12" db="EMBL/GenBank/DDBJ databases">
        <authorList>
            <person name="Rodrigo-Torres L."/>
            <person name="Arahal R.D."/>
            <person name="Lucena T."/>
        </authorList>
    </citation>
    <scope>NUCLEOTIDE SEQUENCE [LARGE SCALE GENOMIC DNA]</scope>
</reference>
<dbReference type="Proteomes" id="UP000184600">
    <property type="component" value="Unassembled WGS sequence"/>
</dbReference>
<protein>
    <submittedName>
        <fullName evidence="9">Multidrug resistance protein MdtH</fullName>
    </submittedName>
</protein>
<dbReference type="EMBL" id="FRFG01000042">
    <property type="protein sequence ID" value="SHO57544.1"/>
    <property type="molecule type" value="Genomic_DNA"/>
</dbReference>
<dbReference type="STRING" id="1117707.VQ7734_03314"/>
<feature type="transmembrane region" description="Helical" evidence="7">
    <location>
        <begin position="109"/>
        <end position="131"/>
    </location>
</feature>
<sequence>MFNQLYRAVSIYRGLPKDIYFLAFARFIVGMGSFIFLFLMLLLTEKLGYSTTAAGSLATGLTGIILAGNFVGGKLSDNFGHKRVLVAGELAGSVILIACGFCSDAPVLVPVLLFITFFLFGIAFPASNALVADLSTPKNRDAMLSLSYLAFNLGSAIGPLIAGYLFWNYTRWIFFANGFAVLTGILVIMFFIRATPVADDKTGDEQDEINTLEKPVSGSVWSVLKDRPRLVVFALLSGLLWFAQNQMTVANPLYLNHLFGKDGPVILGHLMAYACVIVVVGTPLLIKLTRFYTESLNLAGAGLLFALGYGLIVWQPTVPAHYLSWLLLAAGEILLVTKEAVYLANQSPASHRGRIQGTLVTLQGILRMPGFILIGWMIDHYSYQLMWQMLISVCLVSAAGLWILDRQQSKKQLAAELAC</sequence>
<feature type="transmembrane region" description="Helical" evidence="7">
    <location>
        <begin position="230"/>
        <end position="254"/>
    </location>
</feature>
<comment type="subcellular location">
    <subcellularLocation>
        <location evidence="1">Cell membrane</location>
        <topology evidence="1">Multi-pass membrane protein</topology>
    </subcellularLocation>
</comment>
<keyword evidence="4 7" id="KW-0812">Transmembrane</keyword>
<evidence type="ECO:0000256" key="6">
    <source>
        <dbReference type="ARBA" id="ARBA00023136"/>
    </source>
</evidence>
<feature type="transmembrane region" description="Helical" evidence="7">
    <location>
        <begin position="143"/>
        <end position="166"/>
    </location>
</feature>
<evidence type="ECO:0000256" key="2">
    <source>
        <dbReference type="ARBA" id="ARBA00022448"/>
    </source>
</evidence>
<feature type="transmembrane region" description="Helical" evidence="7">
    <location>
        <begin position="266"/>
        <end position="286"/>
    </location>
</feature>
<proteinExistence type="predicted"/>
<dbReference type="Pfam" id="PF07690">
    <property type="entry name" value="MFS_1"/>
    <property type="match status" value="1"/>
</dbReference>
<accession>A0A1M7YY77</accession>
<dbReference type="PANTHER" id="PTHR23517">
    <property type="entry name" value="RESISTANCE PROTEIN MDTM, PUTATIVE-RELATED-RELATED"/>
    <property type="match status" value="1"/>
</dbReference>
<dbReference type="PROSITE" id="PS50850">
    <property type="entry name" value="MFS"/>
    <property type="match status" value="1"/>
</dbReference>
<feature type="transmembrane region" description="Helical" evidence="7">
    <location>
        <begin position="384"/>
        <end position="404"/>
    </location>
</feature>
<keyword evidence="10" id="KW-1185">Reference proteome</keyword>
<evidence type="ECO:0000313" key="10">
    <source>
        <dbReference type="Proteomes" id="UP000184600"/>
    </source>
</evidence>
<evidence type="ECO:0000256" key="3">
    <source>
        <dbReference type="ARBA" id="ARBA00022475"/>
    </source>
</evidence>
<dbReference type="InterPro" id="IPR011701">
    <property type="entry name" value="MFS"/>
</dbReference>
<evidence type="ECO:0000256" key="5">
    <source>
        <dbReference type="ARBA" id="ARBA00022989"/>
    </source>
</evidence>
<feature type="transmembrane region" description="Helical" evidence="7">
    <location>
        <begin position="172"/>
        <end position="192"/>
    </location>
</feature>
<evidence type="ECO:0000256" key="7">
    <source>
        <dbReference type="SAM" id="Phobius"/>
    </source>
</evidence>
<dbReference type="InterPro" id="IPR036259">
    <property type="entry name" value="MFS_trans_sf"/>
</dbReference>
<organism evidence="9 10">
    <name type="scientific">Vibrio quintilis</name>
    <dbReference type="NCBI Taxonomy" id="1117707"/>
    <lineage>
        <taxon>Bacteria</taxon>
        <taxon>Pseudomonadati</taxon>
        <taxon>Pseudomonadota</taxon>
        <taxon>Gammaproteobacteria</taxon>
        <taxon>Vibrionales</taxon>
        <taxon>Vibrionaceae</taxon>
        <taxon>Vibrio</taxon>
    </lineage>
</organism>
<feature type="transmembrane region" description="Helical" evidence="7">
    <location>
        <begin position="49"/>
        <end position="72"/>
    </location>
</feature>
<keyword evidence="6 7" id="KW-0472">Membrane</keyword>
<dbReference type="RefSeq" id="WP_073584593.1">
    <property type="nucleotide sequence ID" value="NZ_AP024897.1"/>
</dbReference>
<keyword evidence="3" id="KW-1003">Cell membrane</keyword>
<keyword evidence="5 7" id="KW-1133">Transmembrane helix</keyword>
<feature type="transmembrane region" description="Helical" evidence="7">
    <location>
        <begin position="20"/>
        <end position="43"/>
    </location>
</feature>
<dbReference type="AlphaFoldDB" id="A0A1M7YY77"/>
<feature type="domain" description="Major facilitator superfamily (MFS) profile" evidence="8">
    <location>
        <begin position="18"/>
        <end position="409"/>
    </location>
</feature>
<dbReference type="PANTHER" id="PTHR23517:SF2">
    <property type="entry name" value="MULTIDRUG RESISTANCE PROTEIN MDTH"/>
    <property type="match status" value="1"/>
</dbReference>
<dbReference type="InterPro" id="IPR020846">
    <property type="entry name" value="MFS_dom"/>
</dbReference>